<keyword evidence="2" id="KW-1185">Reference proteome</keyword>
<dbReference type="AlphaFoldDB" id="A0A5C7EVB4"/>
<evidence type="ECO:0000313" key="1">
    <source>
        <dbReference type="EMBL" id="TXF11186.1"/>
    </source>
</evidence>
<gene>
    <name evidence="1" type="ORF">FR698_11785</name>
</gene>
<reference evidence="1 2" key="1">
    <citation type="submission" date="2019-08" db="EMBL/GenBank/DDBJ databases">
        <title>Pelomicrobium methylotrophicum gen. nov., sp. nov. a moderately thermophilic, facultatively anaerobic, lithoautotrophic and methylotrophic bacterium isolated from a terrestrial mud volcano.</title>
        <authorList>
            <person name="Slobodkina G.B."/>
            <person name="Merkel A.Y."/>
            <person name="Slobodkin A.I."/>
        </authorList>
    </citation>
    <scope>NUCLEOTIDE SEQUENCE [LARGE SCALE GENOMIC DNA]</scope>
    <source>
        <strain evidence="1 2">SM250</strain>
    </source>
</reference>
<evidence type="ECO:0000313" key="2">
    <source>
        <dbReference type="Proteomes" id="UP000321201"/>
    </source>
</evidence>
<dbReference type="InParanoid" id="A0A5C7EVB4"/>
<dbReference type="EMBL" id="VPFL01000016">
    <property type="protein sequence ID" value="TXF11186.1"/>
    <property type="molecule type" value="Genomic_DNA"/>
</dbReference>
<accession>A0A5C7EVB4</accession>
<organism evidence="1 2">
    <name type="scientific">Pelomicrobium methylotrophicum</name>
    <dbReference type="NCBI Taxonomy" id="2602750"/>
    <lineage>
        <taxon>Bacteria</taxon>
        <taxon>Pseudomonadati</taxon>
        <taxon>Pseudomonadota</taxon>
        <taxon>Hydrogenophilia</taxon>
        <taxon>Hydrogenophilia incertae sedis</taxon>
        <taxon>Pelomicrobium</taxon>
    </lineage>
</organism>
<dbReference type="Proteomes" id="UP000321201">
    <property type="component" value="Unassembled WGS sequence"/>
</dbReference>
<sequence>MRLSPDTPREHWPGRIDAARVDATDEAAIQAQMAADEEAARADAAAYARRLQRRLGLSQAESPSVPAECS</sequence>
<protein>
    <submittedName>
        <fullName evidence="1">Uncharacterized protein</fullName>
    </submittedName>
</protein>
<dbReference type="RefSeq" id="WP_147800397.1">
    <property type="nucleotide sequence ID" value="NZ_VPFL01000016.1"/>
</dbReference>
<name>A0A5C7EVB4_9PROT</name>
<proteinExistence type="predicted"/>
<comment type="caution">
    <text evidence="1">The sequence shown here is derived from an EMBL/GenBank/DDBJ whole genome shotgun (WGS) entry which is preliminary data.</text>
</comment>